<feature type="transmembrane region" description="Helical" evidence="6">
    <location>
        <begin position="371"/>
        <end position="389"/>
    </location>
</feature>
<protein>
    <recommendedName>
        <fullName evidence="7">O-antigen ligase-related domain-containing protein</fullName>
    </recommendedName>
</protein>
<evidence type="ECO:0000259" key="7">
    <source>
        <dbReference type="Pfam" id="PF04932"/>
    </source>
</evidence>
<feature type="transmembrane region" description="Helical" evidence="6">
    <location>
        <begin position="346"/>
        <end position="365"/>
    </location>
</feature>
<dbReference type="RefSeq" id="WP_220202731.1">
    <property type="nucleotide sequence ID" value="NZ_BNJK01000001.1"/>
</dbReference>
<feature type="transmembrane region" description="Helical" evidence="6">
    <location>
        <begin position="257"/>
        <end position="278"/>
    </location>
</feature>
<feature type="transmembrane region" description="Helical" evidence="6">
    <location>
        <begin position="316"/>
        <end position="339"/>
    </location>
</feature>
<dbReference type="PANTHER" id="PTHR37422">
    <property type="entry name" value="TEICHURONIC ACID BIOSYNTHESIS PROTEIN TUAE"/>
    <property type="match status" value="1"/>
</dbReference>
<feature type="transmembrane region" description="Helical" evidence="6">
    <location>
        <begin position="440"/>
        <end position="465"/>
    </location>
</feature>
<evidence type="ECO:0000313" key="9">
    <source>
        <dbReference type="Proteomes" id="UP000597444"/>
    </source>
</evidence>
<feature type="transmembrane region" description="Helical" evidence="6">
    <location>
        <begin position="701"/>
        <end position="722"/>
    </location>
</feature>
<gene>
    <name evidence="8" type="ORF">KSF_019090</name>
</gene>
<sequence>MEQKIGSRGRNVDGFLTGLVGIRFIRRWGWFVFLSILLNTVCSYYIPDLVSSTTYRATLQVQVHAVAGTSVQGKATTAFFASLLQSPGVLDLALTRLHAYPQFKAYVLADLQNGRVTATVVKNTNIVQLVGYAGSSRDAALIVSTVYNALVQNIQKDRAQVIEAINAHLNAELEQVQAAMLQTATTLEQLKAVKQTTSSQYSLLANQYGAQKQRLLEINTGLATLKHEGYDNLLGVISPTPAVATLPAAHATKDERLALSPLVGLIMGLGGVFVASRFSASRLEEGRKRTLVFSFPPVVVIVALGSYLVLNAGCALLMPIFPLLGLIGAIAINLVALLFWRISFALPLYVLVASPSIALSLSSGILSRLYIGNMLFALIICIWLLRIVLPQRKSRQILLDRSLFVPLLCLMLVGLSSIIYSHIFPDPNVSYQYPHSTVSIMLVNVSEMMILVGLPMFLAIVPGLIRSSRDAYLLLLSFVGVGMLYALGCIFAVPLGLHSKEVILGVLRPEVFGAESSALGSLILLFGSLAITQTLYASHWRGQLIWGVLSLLFCLGVIMSFGREAWIGLFLAIFVMIALRTRNWFVLLVVLVPFVLLLIPGVSDFFNPERTYGSDRVKIWQDAITIWLKSPYMGVGAGNFQFFDRIYGSDKVGVAHNQYLQMLAETGIQGLFCLIWILVAVGVKALKGFNAARSPLGKSIALAYIGYYVSILFGGFFTGIFIPSAAAGGGTGPFVVASCRWLLLGLVLSIPIWEQQGKEQPAAMTPEEKMEPPGVAPLHS</sequence>
<dbReference type="Pfam" id="PF04932">
    <property type="entry name" value="Wzy_C"/>
    <property type="match status" value="1"/>
</dbReference>
<evidence type="ECO:0000313" key="8">
    <source>
        <dbReference type="EMBL" id="GHO91861.1"/>
    </source>
</evidence>
<reference evidence="8" key="1">
    <citation type="submission" date="2020-10" db="EMBL/GenBank/DDBJ databases">
        <title>Taxonomic study of unclassified bacteria belonging to the class Ktedonobacteria.</title>
        <authorList>
            <person name="Yabe S."/>
            <person name="Wang C.M."/>
            <person name="Zheng Y."/>
            <person name="Sakai Y."/>
            <person name="Cavaletti L."/>
            <person name="Monciardini P."/>
            <person name="Donadio S."/>
        </authorList>
    </citation>
    <scope>NUCLEOTIDE SEQUENCE</scope>
    <source>
        <strain evidence="8">ID150040</strain>
    </source>
</reference>
<feature type="transmembrane region" description="Helical" evidence="6">
    <location>
        <begin position="586"/>
        <end position="606"/>
    </location>
</feature>
<dbReference type="AlphaFoldDB" id="A0A8J3IKI4"/>
<dbReference type="PANTHER" id="PTHR37422:SF23">
    <property type="entry name" value="TEICHURONIC ACID BIOSYNTHESIS PROTEIN TUAE"/>
    <property type="match status" value="1"/>
</dbReference>
<dbReference type="Proteomes" id="UP000597444">
    <property type="component" value="Unassembled WGS sequence"/>
</dbReference>
<organism evidence="8 9">
    <name type="scientific">Reticulibacter mediterranei</name>
    <dbReference type="NCBI Taxonomy" id="2778369"/>
    <lineage>
        <taxon>Bacteria</taxon>
        <taxon>Bacillati</taxon>
        <taxon>Chloroflexota</taxon>
        <taxon>Ktedonobacteria</taxon>
        <taxon>Ktedonobacterales</taxon>
        <taxon>Reticulibacteraceae</taxon>
        <taxon>Reticulibacter</taxon>
    </lineage>
</organism>
<feature type="transmembrane region" description="Helical" evidence="6">
    <location>
        <begin position="401"/>
        <end position="420"/>
    </location>
</feature>
<dbReference type="InterPro" id="IPR007016">
    <property type="entry name" value="O-antigen_ligase-rel_domated"/>
</dbReference>
<feature type="transmembrane region" description="Helical" evidence="6">
    <location>
        <begin position="28"/>
        <end position="46"/>
    </location>
</feature>
<comment type="caution">
    <text evidence="8">The sequence shown here is derived from an EMBL/GenBank/DDBJ whole genome shotgun (WGS) entry which is preliminary data.</text>
</comment>
<feature type="transmembrane region" description="Helical" evidence="6">
    <location>
        <begin position="668"/>
        <end position="689"/>
    </location>
</feature>
<evidence type="ECO:0000256" key="1">
    <source>
        <dbReference type="ARBA" id="ARBA00004141"/>
    </source>
</evidence>
<feature type="transmembrane region" description="Helical" evidence="6">
    <location>
        <begin position="290"/>
        <end position="310"/>
    </location>
</feature>
<name>A0A8J3IKI4_9CHLR</name>
<evidence type="ECO:0000256" key="4">
    <source>
        <dbReference type="ARBA" id="ARBA00023136"/>
    </source>
</evidence>
<dbReference type="EMBL" id="BNJK01000001">
    <property type="protein sequence ID" value="GHO91861.1"/>
    <property type="molecule type" value="Genomic_DNA"/>
</dbReference>
<keyword evidence="4 6" id="KW-0472">Membrane</keyword>
<feature type="transmembrane region" description="Helical" evidence="6">
    <location>
        <begin position="472"/>
        <end position="497"/>
    </location>
</feature>
<comment type="subcellular location">
    <subcellularLocation>
        <location evidence="1">Membrane</location>
        <topology evidence="1">Multi-pass membrane protein</topology>
    </subcellularLocation>
</comment>
<dbReference type="GO" id="GO:0016020">
    <property type="term" value="C:membrane"/>
    <property type="evidence" value="ECO:0007669"/>
    <property type="project" value="UniProtKB-SubCell"/>
</dbReference>
<feature type="transmembrane region" description="Helical" evidence="6">
    <location>
        <begin position="543"/>
        <end position="559"/>
    </location>
</feature>
<feature type="region of interest" description="Disordered" evidence="5">
    <location>
        <begin position="761"/>
        <end position="780"/>
    </location>
</feature>
<accession>A0A8J3IKI4</accession>
<feature type="transmembrane region" description="Helical" evidence="6">
    <location>
        <begin position="517"/>
        <end position="536"/>
    </location>
</feature>
<keyword evidence="3 6" id="KW-1133">Transmembrane helix</keyword>
<evidence type="ECO:0000256" key="6">
    <source>
        <dbReference type="SAM" id="Phobius"/>
    </source>
</evidence>
<proteinExistence type="predicted"/>
<evidence type="ECO:0000256" key="3">
    <source>
        <dbReference type="ARBA" id="ARBA00022989"/>
    </source>
</evidence>
<dbReference type="InterPro" id="IPR051533">
    <property type="entry name" value="WaaL-like"/>
</dbReference>
<feature type="domain" description="O-antigen ligase-related" evidence="7">
    <location>
        <begin position="549"/>
        <end position="675"/>
    </location>
</feature>
<evidence type="ECO:0000256" key="2">
    <source>
        <dbReference type="ARBA" id="ARBA00022692"/>
    </source>
</evidence>
<evidence type="ECO:0000256" key="5">
    <source>
        <dbReference type="SAM" id="MobiDB-lite"/>
    </source>
</evidence>
<keyword evidence="9" id="KW-1185">Reference proteome</keyword>
<feature type="transmembrane region" description="Helical" evidence="6">
    <location>
        <begin position="565"/>
        <end position="581"/>
    </location>
</feature>
<keyword evidence="2 6" id="KW-0812">Transmembrane</keyword>
<feature type="transmembrane region" description="Helical" evidence="6">
    <location>
        <begin position="734"/>
        <end position="753"/>
    </location>
</feature>